<dbReference type="RefSeq" id="WP_047322051.1">
    <property type="nucleotide sequence ID" value="NZ_JACKSS010000127.1"/>
</dbReference>
<accession>A0A1X1ZK13</accession>
<reference evidence="1 2" key="1">
    <citation type="submission" date="2016-01" db="EMBL/GenBank/DDBJ databases">
        <title>The new phylogeny of the genus Mycobacterium.</title>
        <authorList>
            <person name="Tarcisio F."/>
            <person name="Conor M."/>
            <person name="Antonella G."/>
            <person name="Elisabetta G."/>
            <person name="Giulia F.S."/>
            <person name="Sara T."/>
            <person name="Anna F."/>
            <person name="Clotilde B."/>
            <person name="Roberto B."/>
            <person name="Veronica D.S."/>
            <person name="Fabio R."/>
            <person name="Monica P."/>
            <person name="Olivier J."/>
            <person name="Enrico T."/>
            <person name="Nicola S."/>
        </authorList>
    </citation>
    <scope>NUCLEOTIDE SEQUENCE [LARGE SCALE GENOMIC DNA]</scope>
    <source>
        <strain evidence="1 2">DSM 44803</strain>
    </source>
</reference>
<comment type="caution">
    <text evidence="1">The sequence shown here is derived from an EMBL/GenBank/DDBJ whole genome shotgun (WGS) entry which is preliminary data.</text>
</comment>
<protein>
    <submittedName>
        <fullName evidence="1">Uncharacterized protein</fullName>
    </submittedName>
</protein>
<gene>
    <name evidence="1" type="ORF">AWC17_03870</name>
</gene>
<dbReference type="EMBL" id="LQPH01000114">
    <property type="protein sequence ID" value="ORW23699.1"/>
    <property type="molecule type" value="Genomic_DNA"/>
</dbReference>
<organism evidence="1 2">
    <name type="scientific">Mycobacterium nebraskense</name>
    <dbReference type="NCBI Taxonomy" id="244292"/>
    <lineage>
        <taxon>Bacteria</taxon>
        <taxon>Bacillati</taxon>
        <taxon>Actinomycetota</taxon>
        <taxon>Actinomycetes</taxon>
        <taxon>Mycobacteriales</taxon>
        <taxon>Mycobacteriaceae</taxon>
        <taxon>Mycobacterium</taxon>
    </lineage>
</organism>
<keyword evidence="2" id="KW-1185">Reference proteome</keyword>
<sequence length="283" mass="31614">MAALPDRGSRDDLPITPADAARRWLFMHLDSGYTGGRRFSADAEKRWTAYRQEQASTPEQRTPIVSAPFDHPLDIRTDELISEFISAMDSAGIAEQPHIFGTFPTDGGDWLQPMHDVTAEGWYVPTTFGPAPGYVITRTATMYPLSQPRELAQTAVAREPELALPSVSKNPGLAEWTLFLHNCIQEAARDIIDRALCAENIDDRAGIMTVEFISQMRAREIAPTRQLSYTSARSCWTGACARPTWKQKQSAEWRLMAGYWNRRVMQSFSTTPTSRCTALAAPT</sequence>
<evidence type="ECO:0000313" key="1">
    <source>
        <dbReference type="EMBL" id="ORW23699.1"/>
    </source>
</evidence>
<proteinExistence type="predicted"/>
<dbReference type="Proteomes" id="UP000193781">
    <property type="component" value="Unassembled WGS sequence"/>
</dbReference>
<dbReference type="OrthoDB" id="4682214at2"/>
<name>A0A1X1ZK13_9MYCO</name>
<evidence type="ECO:0000313" key="2">
    <source>
        <dbReference type="Proteomes" id="UP000193781"/>
    </source>
</evidence>
<dbReference type="AlphaFoldDB" id="A0A1X1ZK13"/>